<reference evidence="8" key="1">
    <citation type="submission" date="2021-02" db="EMBL/GenBank/DDBJ databases">
        <authorList>
            <person name="Dougan E. K."/>
            <person name="Rhodes N."/>
            <person name="Thang M."/>
            <person name="Chan C."/>
        </authorList>
    </citation>
    <scope>NUCLEOTIDE SEQUENCE</scope>
</reference>
<dbReference type="AlphaFoldDB" id="A0A813GXT4"/>
<name>A0A813GXT4_POLGL</name>
<feature type="transmembrane region" description="Helical" evidence="7">
    <location>
        <begin position="136"/>
        <end position="156"/>
    </location>
</feature>
<feature type="transmembrane region" description="Helical" evidence="7">
    <location>
        <begin position="204"/>
        <end position="224"/>
    </location>
</feature>
<dbReference type="PANTHER" id="PTHR31326">
    <property type="entry name" value="PROTEIN CLT2, CHLOROPLASTIC"/>
    <property type="match status" value="1"/>
</dbReference>
<dbReference type="GO" id="GO:0016020">
    <property type="term" value="C:membrane"/>
    <property type="evidence" value="ECO:0007669"/>
    <property type="project" value="UniProtKB-SubCell"/>
</dbReference>
<keyword evidence="5 7" id="KW-1133">Transmembrane helix</keyword>
<evidence type="ECO:0000256" key="7">
    <source>
        <dbReference type="SAM" id="Phobius"/>
    </source>
</evidence>
<keyword evidence="9" id="KW-1185">Reference proteome</keyword>
<keyword evidence="3" id="KW-0813">Transport</keyword>
<feature type="transmembrane region" description="Helical" evidence="7">
    <location>
        <begin position="268"/>
        <end position="288"/>
    </location>
</feature>
<evidence type="ECO:0000313" key="9">
    <source>
        <dbReference type="Proteomes" id="UP000654075"/>
    </source>
</evidence>
<evidence type="ECO:0000256" key="2">
    <source>
        <dbReference type="ARBA" id="ARBA00006690"/>
    </source>
</evidence>
<feature type="transmembrane region" description="Helical" evidence="7">
    <location>
        <begin position="106"/>
        <end position="124"/>
    </location>
</feature>
<protein>
    <recommendedName>
        <fullName evidence="10">EamA domain-containing protein</fullName>
    </recommendedName>
</protein>
<feature type="transmembrane region" description="Helical" evidence="7">
    <location>
        <begin position="409"/>
        <end position="427"/>
    </location>
</feature>
<evidence type="ECO:0008006" key="10">
    <source>
        <dbReference type="Google" id="ProtNLM"/>
    </source>
</evidence>
<comment type="similarity">
    <text evidence="2">Belongs to the CRT-like transporter family.</text>
</comment>
<feature type="transmembrane region" description="Helical" evidence="7">
    <location>
        <begin position="351"/>
        <end position="371"/>
    </location>
</feature>
<evidence type="ECO:0000256" key="6">
    <source>
        <dbReference type="ARBA" id="ARBA00023136"/>
    </source>
</evidence>
<evidence type="ECO:0000256" key="4">
    <source>
        <dbReference type="ARBA" id="ARBA00022692"/>
    </source>
</evidence>
<dbReference type="EMBL" id="CAJNNV010029780">
    <property type="protein sequence ID" value="CAE8630065.1"/>
    <property type="molecule type" value="Genomic_DNA"/>
</dbReference>
<gene>
    <name evidence="8" type="ORF">PGLA1383_LOCUS46461</name>
</gene>
<feature type="transmembrane region" description="Helical" evidence="7">
    <location>
        <begin position="233"/>
        <end position="256"/>
    </location>
</feature>
<comment type="caution">
    <text evidence="8">The sequence shown here is derived from an EMBL/GenBank/DDBJ whole genome shotgun (WGS) entry which is preliminary data.</text>
</comment>
<sequence length="460" mass="49401">MAFGGCAAQRTCTKSRCASNGLPYKAALSGCLVPAVTCWCGATQTQHLTRAVSNPSPCPSQLLPTQPAGLRRKHFAWQCDVLARRRLARSALTTDEASSSASIRSATFVLAVAFVCFAVANRVANRMLLVPMAGNTLFLAVATSTVQVAAYSALLWRRVWCGRVTNDMFNFAAQQWTVLIAIGICEGLFYPAVFASAARLPGGLVQVLNQAVVPYTVIFSQLLLGRRFGFTQLLGVVVVMAGVLSASGLLSSFLGFSTFQEQWQGHVAWKDVVLCTSAYSLLALAVTLKDSLFKRFQKKVGGQGQLDVLLVCTAAAIVQLITQLLVWPFFSPGRDAFAAGFRALAGFKEPIAPWLALLYWTFNISFSLCALKLVSQASAAAVVLANVVALPISALLFCCNLPLLGPQAFHWNFATSLMLVVAGNLLYSSASFLNREKKAGTLLYGSASFFRSRGSVDSWS</sequence>
<dbReference type="Proteomes" id="UP000654075">
    <property type="component" value="Unassembled WGS sequence"/>
</dbReference>
<keyword evidence="6 7" id="KW-0472">Membrane</keyword>
<dbReference type="OrthoDB" id="416555at2759"/>
<feature type="transmembrane region" description="Helical" evidence="7">
    <location>
        <begin position="383"/>
        <end position="403"/>
    </location>
</feature>
<keyword evidence="4 7" id="KW-0812">Transmembrane</keyword>
<dbReference type="Pfam" id="PF08627">
    <property type="entry name" value="CRT-like"/>
    <property type="match status" value="1"/>
</dbReference>
<dbReference type="OMA" id="KEPIAPW"/>
<dbReference type="InterPro" id="IPR013936">
    <property type="entry name" value="CRT-like"/>
</dbReference>
<feature type="transmembrane region" description="Helical" evidence="7">
    <location>
        <begin position="176"/>
        <end position="198"/>
    </location>
</feature>
<evidence type="ECO:0000313" key="8">
    <source>
        <dbReference type="EMBL" id="CAE8630065.1"/>
    </source>
</evidence>
<dbReference type="InterPro" id="IPR037185">
    <property type="entry name" value="EmrE-like"/>
</dbReference>
<accession>A0A813GXT4</accession>
<organism evidence="8 9">
    <name type="scientific">Polarella glacialis</name>
    <name type="common">Dinoflagellate</name>
    <dbReference type="NCBI Taxonomy" id="89957"/>
    <lineage>
        <taxon>Eukaryota</taxon>
        <taxon>Sar</taxon>
        <taxon>Alveolata</taxon>
        <taxon>Dinophyceae</taxon>
        <taxon>Suessiales</taxon>
        <taxon>Suessiaceae</taxon>
        <taxon>Polarella</taxon>
    </lineage>
</organism>
<evidence type="ECO:0000256" key="5">
    <source>
        <dbReference type="ARBA" id="ARBA00022989"/>
    </source>
</evidence>
<feature type="transmembrane region" description="Helical" evidence="7">
    <location>
        <begin position="308"/>
        <end position="331"/>
    </location>
</feature>
<dbReference type="SUPFAM" id="SSF103481">
    <property type="entry name" value="Multidrug resistance efflux transporter EmrE"/>
    <property type="match status" value="1"/>
</dbReference>
<evidence type="ECO:0000256" key="3">
    <source>
        <dbReference type="ARBA" id="ARBA00022448"/>
    </source>
</evidence>
<evidence type="ECO:0000256" key="1">
    <source>
        <dbReference type="ARBA" id="ARBA00004141"/>
    </source>
</evidence>
<comment type="subcellular location">
    <subcellularLocation>
        <location evidence="1">Membrane</location>
        <topology evidence="1">Multi-pass membrane protein</topology>
    </subcellularLocation>
</comment>
<dbReference type="PANTHER" id="PTHR31326:SF1">
    <property type="entry name" value="PROTEIN CLT2, CHLOROPLASTIC"/>
    <property type="match status" value="1"/>
</dbReference>
<proteinExistence type="inferred from homology"/>